<gene>
    <name evidence="1" type="ORF">TWF481_004972</name>
</gene>
<accession>A0AAV9WL40</accession>
<organism evidence="1 2">
    <name type="scientific">Arthrobotrys musiformis</name>
    <dbReference type="NCBI Taxonomy" id="47236"/>
    <lineage>
        <taxon>Eukaryota</taxon>
        <taxon>Fungi</taxon>
        <taxon>Dikarya</taxon>
        <taxon>Ascomycota</taxon>
        <taxon>Pezizomycotina</taxon>
        <taxon>Orbiliomycetes</taxon>
        <taxon>Orbiliales</taxon>
        <taxon>Orbiliaceae</taxon>
        <taxon>Arthrobotrys</taxon>
    </lineage>
</organism>
<evidence type="ECO:0000313" key="2">
    <source>
        <dbReference type="Proteomes" id="UP001370758"/>
    </source>
</evidence>
<evidence type="ECO:0000313" key="1">
    <source>
        <dbReference type="EMBL" id="KAK6510255.1"/>
    </source>
</evidence>
<dbReference type="Proteomes" id="UP001370758">
    <property type="component" value="Unassembled WGS sequence"/>
</dbReference>
<name>A0AAV9WL40_9PEZI</name>
<dbReference type="EMBL" id="JAVHJL010000002">
    <property type="protein sequence ID" value="KAK6510255.1"/>
    <property type="molecule type" value="Genomic_DNA"/>
</dbReference>
<dbReference type="AlphaFoldDB" id="A0AAV9WL40"/>
<reference evidence="1 2" key="1">
    <citation type="submission" date="2023-08" db="EMBL/GenBank/DDBJ databases">
        <authorList>
            <person name="Palmer J.M."/>
        </authorList>
    </citation>
    <scope>NUCLEOTIDE SEQUENCE [LARGE SCALE GENOMIC DNA]</scope>
    <source>
        <strain evidence="1 2">TWF481</strain>
    </source>
</reference>
<sequence length="82" mass="9053">MSTTLDKIIQTVSFANNCLDLALKVTELFQKWNLADGADNEQHGLLSLDDPPQPGRVARLTRGRQLLFPIVDATGGDYEDHS</sequence>
<proteinExistence type="predicted"/>
<keyword evidence="2" id="KW-1185">Reference proteome</keyword>
<protein>
    <submittedName>
        <fullName evidence="1">Uncharacterized protein</fullName>
    </submittedName>
</protein>
<comment type="caution">
    <text evidence="1">The sequence shown here is derived from an EMBL/GenBank/DDBJ whole genome shotgun (WGS) entry which is preliminary data.</text>
</comment>